<keyword evidence="2" id="KW-1133">Transmembrane helix</keyword>
<organism evidence="3">
    <name type="scientific">Streptococcus suis</name>
    <dbReference type="NCBI Taxonomy" id="1307"/>
    <lineage>
        <taxon>Bacteria</taxon>
        <taxon>Bacillati</taxon>
        <taxon>Bacillota</taxon>
        <taxon>Bacilli</taxon>
        <taxon>Lactobacillales</taxon>
        <taxon>Streptococcaceae</taxon>
        <taxon>Streptococcus</taxon>
    </lineage>
</organism>
<gene>
    <name evidence="3" type="ORF">YS31-rplL_0046</name>
</gene>
<proteinExistence type="predicted"/>
<dbReference type="EMBL" id="MK211812">
    <property type="protein sequence ID" value="QID25906.1"/>
    <property type="molecule type" value="Genomic_DNA"/>
</dbReference>
<evidence type="ECO:0000313" key="3">
    <source>
        <dbReference type="EMBL" id="QID25906.1"/>
    </source>
</evidence>
<evidence type="ECO:0000256" key="1">
    <source>
        <dbReference type="SAM" id="MobiDB-lite"/>
    </source>
</evidence>
<protein>
    <submittedName>
        <fullName evidence="3">Uncharacterized protein</fullName>
    </submittedName>
</protein>
<evidence type="ECO:0000256" key="2">
    <source>
        <dbReference type="SAM" id="Phobius"/>
    </source>
</evidence>
<keyword evidence="2" id="KW-0472">Membrane</keyword>
<accession>A0A6G6AU89</accession>
<keyword evidence="2" id="KW-0812">Transmembrane</keyword>
<sequence>MVIVFRAFHIYIWVAFVGFFLPLVVAFTSRNAARFSFLETQDCIRHRRIPPFFRRVTVLWGDSGDGGDSSFGIPPADCRNCHPHPLHDGHVDDDGVFGIPPSQEPSPSCRHSFIRSRKA</sequence>
<name>A0A6G6AU89_STRSU</name>
<feature type="transmembrane region" description="Helical" evidence="2">
    <location>
        <begin position="6"/>
        <end position="27"/>
    </location>
</feature>
<reference evidence="3" key="1">
    <citation type="submission" date="2018-11" db="EMBL/GenBank/DDBJ databases">
        <title>Characterization of mobile element carrying drug resistance determinants of Streptococcus suis from China.</title>
        <authorList>
            <person name="Zheng H."/>
        </authorList>
    </citation>
    <scope>NUCLEOTIDE SEQUENCE</scope>
</reference>
<feature type="region of interest" description="Disordered" evidence="1">
    <location>
        <begin position="91"/>
        <end position="119"/>
    </location>
</feature>
<dbReference type="AlphaFoldDB" id="A0A6G6AU89"/>